<reference evidence="3" key="1">
    <citation type="submission" date="2022-01" db="EMBL/GenBank/DDBJ databases">
        <title>Complete genome of Methanomicrobium antiquum DSM 21220.</title>
        <authorList>
            <person name="Chen S.-C."/>
            <person name="You Y.-T."/>
            <person name="Zhou Y.-Z."/>
            <person name="Lai M.-C."/>
        </authorList>
    </citation>
    <scope>NUCLEOTIDE SEQUENCE</scope>
    <source>
        <strain evidence="3">DSM 21220</strain>
    </source>
</reference>
<gene>
    <name evidence="3" type="ORF">L1994_07250</name>
</gene>
<dbReference type="PANTHER" id="PTHR13016:SF0">
    <property type="entry name" value="AMME SYNDROME CANDIDATE GENE 1 PROTEIN"/>
    <property type="match status" value="1"/>
</dbReference>
<dbReference type="InterPro" id="IPR027485">
    <property type="entry name" value="AMMECR1_N"/>
</dbReference>
<name>A0AAF0JLB4_9EURY</name>
<dbReference type="Gene3D" id="3.30.1490.150">
    <property type="entry name" value="Hypothetical protein ph0010, domain 2"/>
    <property type="match status" value="1"/>
</dbReference>
<dbReference type="AlphaFoldDB" id="A0AAF0JLB4"/>
<accession>A0AAF0JLB4</accession>
<dbReference type="Pfam" id="PF01871">
    <property type="entry name" value="AMMECR1"/>
    <property type="match status" value="1"/>
</dbReference>
<evidence type="ECO:0000256" key="1">
    <source>
        <dbReference type="HAMAP-Rule" id="MF_00645"/>
    </source>
</evidence>
<dbReference type="NCBIfam" id="TIGR00296">
    <property type="entry name" value="TIGR00296 family protein"/>
    <property type="match status" value="1"/>
</dbReference>
<dbReference type="HAMAP" id="MF_00645">
    <property type="entry name" value="AMMECR1"/>
    <property type="match status" value="1"/>
</dbReference>
<dbReference type="InterPro" id="IPR023472">
    <property type="entry name" value="Uncharacterised_MJ0810"/>
</dbReference>
<dbReference type="InterPro" id="IPR036071">
    <property type="entry name" value="AMMECR1_dom_sf"/>
</dbReference>
<evidence type="ECO:0000313" key="4">
    <source>
        <dbReference type="Proteomes" id="UP001218895"/>
    </source>
</evidence>
<dbReference type="PANTHER" id="PTHR13016">
    <property type="entry name" value="AMMECR1 HOMOLOG"/>
    <property type="match status" value="1"/>
</dbReference>
<dbReference type="EMBL" id="CP091092">
    <property type="protein sequence ID" value="WFN35952.1"/>
    <property type="molecule type" value="Genomic_DNA"/>
</dbReference>
<dbReference type="SUPFAM" id="SSF143447">
    <property type="entry name" value="AMMECR1-like"/>
    <property type="match status" value="1"/>
</dbReference>
<sequence length="189" mass="20790">MILLDEDEGKNALCLAKQTLVESIAKKGVECPKLSAIFNEKRGIFVTLTKSGELRGCIGYIHPVLPLSSAIRDAAVSAALKDPRFPPVRAEELEEIKIEVTILTPPKPLLCPASERSKNIEVGRHGLIIQGKGHAGLLLPQVAVEYNWSPEEFLSHTCIKAGLLKDCWKDGNYELLTFEGQIFSETEII</sequence>
<dbReference type="InterPro" id="IPR023473">
    <property type="entry name" value="AMMECR1"/>
</dbReference>
<dbReference type="PROSITE" id="PS51112">
    <property type="entry name" value="AMMECR1"/>
    <property type="match status" value="1"/>
</dbReference>
<dbReference type="KEGG" id="manq:L1994_07250"/>
<dbReference type="NCBIfam" id="TIGR04335">
    <property type="entry name" value="AmmeMemoSam_A"/>
    <property type="match status" value="1"/>
</dbReference>
<feature type="domain" description="AMMECR1" evidence="2">
    <location>
        <begin position="7"/>
        <end position="189"/>
    </location>
</feature>
<organism evidence="3 4">
    <name type="scientific">Methanomicrobium antiquum</name>
    <dbReference type="NCBI Taxonomy" id="487686"/>
    <lineage>
        <taxon>Archaea</taxon>
        <taxon>Methanobacteriati</taxon>
        <taxon>Methanobacteriota</taxon>
        <taxon>Stenosarchaea group</taxon>
        <taxon>Methanomicrobia</taxon>
        <taxon>Methanomicrobiales</taxon>
        <taxon>Methanomicrobiaceae</taxon>
        <taxon>Methanomicrobium</taxon>
    </lineage>
</organism>
<protein>
    <recommendedName>
        <fullName evidence="1">Protein L1994_07250</fullName>
    </recommendedName>
</protein>
<dbReference type="Gene3D" id="3.30.700.20">
    <property type="entry name" value="Hypothetical protein ph0010, domain 1"/>
    <property type="match status" value="1"/>
</dbReference>
<proteinExistence type="inferred from homology"/>
<keyword evidence="4" id="KW-1185">Reference proteome</keyword>
<evidence type="ECO:0000313" key="3">
    <source>
        <dbReference type="EMBL" id="WFN35952.1"/>
    </source>
</evidence>
<dbReference type="RefSeq" id="WP_278098791.1">
    <property type="nucleotide sequence ID" value="NZ_CP091092.1"/>
</dbReference>
<dbReference type="InterPro" id="IPR002733">
    <property type="entry name" value="AMMECR1_domain"/>
</dbReference>
<evidence type="ECO:0000259" key="2">
    <source>
        <dbReference type="PROSITE" id="PS51112"/>
    </source>
</evidence>
<dbReference type="Proteomes" id="UP001218895">
    <property type="component" value="Chromosome"/>
</dbReference>
<dbReference type="InterPro" id="IPR027623">
    <property type="entry name" value="AmmeMemoSam_A"/>
</dbReference>
<dbReference type="GeneID" id="79950182"/>